<dbReference type="EMBL" id="KE546988">
    <property type="protein sequence ID" value="EPY53269.1"/>
    <property type="molecule type" value="Genomic_DNA"/>
</dbReference>
<dbReference type="PANTHER" id="PTHR28141:SF1">
    <property type="entry name" value="2',3'-CYCLIC-NUCLEOTIDE 3'-PHOSPHODIESTERASE"/>
    <property type="match status" value="1"/>
</dbReference>
<dbReference type="AlphaFoldDB" id="S9W407"/>
<dbReference type="InterPro" id="IPR012386">
    <property type="entry name" value="Cyclic-nucl_3Pdiesterase"/>
</dbReference>
<evidence type="ECO:0000313" key="2">
    <source>
        <dbReference type="Proteomes" id="UP000015464"/>
    </source>
</evidence>
<dbReference type="Gene3D" id="3.90.1140.10">
    <property type="entry name" value="Cyclic phosphodiesterase"/>
    <property type="match status" value="1"/>
</dbReference>
<dbReference type="RefSeq" id="XP_013021517.1">
    <property type="nucleotide sequence ID" value="XM_013166063.1"/>
</dbReference>
<dbReference type="OMA" id="THQGIIC"/>
<dbReference type="GeneID" id="25038116"/>
<dbReference type="Pfam" id="PF07823">
    <property type="entry name" value="CPDase"/>
    <property type="match status" value="1"/>
</dbReference>
<dbReference type="OrthoDB" id="5343342at2759"/>
<protein>
    <submittedName>
        <fullName evidence="1">2',3'-cyclic-nucleotide 3'-phosphodiesterase</fullName>
    </submittedName>
</protein>
<proteinExistence type="predicted"/>
<dbReference type="GO" id="GO:0009187">
    <property type="term" value="P:cyclic nucleotide metabolic process"/>
    <property type="evidence" value="ECO:0007669"/>
    <property type="project" value="TreeGrafter"/>
</dbReference>
<dbReference type="PANTHER" id="PTHR28141">
    <property type="entry name" value="2',3'-CYCLIC-NUCLEOTIDE 3'-PHOSPHODIESTERASE"/>
    <property type="match status" value="1"/>
</dbReference>
<dbReference type="GO" id="GO:0004113">
    <property type="term" value="F:2',3'-cyclic-nucleotide 3'-phosphodiesterase activity"/>
    <property type="evidence" value="ECO:0007669"/>
    <property type="project" value="TreeGrafter"/>
</dbReference>
<dbReference type="SUPFAM" id="SSF55144">
    <property type="entry name" value="LigT-like"/>
    <property type="match status" value="1"/>
</dbReference>
<organism evidence="1 2">
    <name type="scientific">Schizosaccharomyces cryophilus (strain OY26 / ATCC MYA-4695 / CBS 11777 / NBRC 106824 / NRRL Y48691)</name>
    <name type="common">Fission yeast</name>
    <dbReference type="NCBI Taxonomy" id="653667"/>
    <lineage>
        <taxon>Eukaryota</taxon>
        <taxon>Fungi</taxon>
        <taxon>Dikarya</taxon>
        <taxon>Ascomycota</taxon>
        <taxon>Taphrinomycotina</taxon>
        <taxon>Schizosaccharomycetes</taxon>
        <taxon>Schizosaccharomycetales</taxon>
        <taxon>Schizosaccharomycetaceae</taxon>
        <taxon>Schizosaccharomyces</taxon>
    </lineage>
</organism>
<dbReference type="HOGENOM" id="CLU_1321585_0_0_1"/>
<name>S9W407_SCHCR</name>
<keyword evidence="2" id="KW-1185">Reference proteome</keyword>
<sequence>MQSPKSFPHLEDRTNSPGVVGSSDDYVYAIWIVPAYSSDIEKRYRKFTKWALSHEDEFEDMQLPTAPHVTLARGINLKPGQSFVSVLRHIASKKVSSMDIKFGKLAVGDTYYERVYVQVERTPALNELQTAAYELADDTPDNKIVEPLMPLVYAKSVNHYYGTSDPVETFSSISSVKWENPSFLELVQVNKTTHQGIICDRIELS</sequence>
<dbReference type="Proteomes" id="UP000015464">
    <property type="component" value="Unassembled WGS sequence"/>
</dbReference>
<gene>
    <name evidence="1" type="ORF">SPOG_03799</name>
</gene>
<dbReference type="STRING" id="653667.S9W407"/>
<reference evidence="1 2" key="1">
    <citation type="journal article" date="2011" name="Science">
        <title>Comparative functional genomics of the fission yeasts.</title>
        <authorList>
            <person name="Rhind N."/>
            <person name="Chen Z."/>
            <person name="Yassour M."/>
            <person name="Thompson D.A."/>
            <person name="Haas B.J."/>
            <person name="Habib N."/>
            <person name="Wapinski I."/>
            <person name="Roy S."/>
            <person name="Lin M.F."/>
            <person name="Heiman D.I."/>
            <person name="Young S.K."/>
            <person name="Furuya K."/>
            <person name="Guo Y."/>
            <person name="Pidoux A."/>
            <person name="Chen H.M."/>
            <person name="Robbertse B."/>
            <person name="Goldberg J.M."/>
            <person name="Aoki K."/>
            <person name="Bayne E.H."/>
            <person name="Berlin A.M."/>
            <person name="Desjardins C.A."/>
            <person name="Dobbs E."/>
            <person name="Dukaj L."/>
            <person name="Fan L."/>
            <person name="FitzGerald M.G."/>
            <person name="French C."/>
            <person name="Gujja S."/>
            <person name="Hansen K."/>
            <person name="Keifenheim D."/>
            <person name="Levin J.Z."/>
            <person name="Mosher R.A."/>
            <person name="Mueller C.A."/>
            <person name="Pfiffner J."/>
            <person name="Priest M."/>
            <person name="Russ C."/>
            <person name="Smialowska A."/>
            <person name="Swoboda P."/>
            <person name="Sykes S.M."/>
            <person name="Vaughn M."/>
            <person name="Vengrova S."/>
            <person name="Yoder R."/>
            <person name="Zeng Q."/>
            <person name="Allshire R."/>
            <person name="Baulcombe D."/>
            <person name="Birren B.W."/>
            <person name="Brown W."/>
            <person name="Ekwall K."/>
            <person name="Kellis M."/>
            <person name="Leatherwood J."/>
            <person name="Levin H."/>
            <person name="Margalit H."/>
            <person name="Martienssen R."/>
            <person name="Nieduszynski C.A."/>
            <person name="Spatafora J.W."/>
            <person name="Friedman N."/>
            <person name="Dalgaard J.Z."/>
            <person name="Baumann P."/>
            <person name="Niki H."/>
            <person name="Regev A."/>
            <person name="Nusbaum C."/>
        </authorList>
    </citation>
    <scope>NUCLEOTIDE SEQUENCE [LARGE SCALE GENOMIC DNA]</scope>
    <source>
        <strain evidence="2">OY26 / ATCC MYA-4695 / CBS 11777 / NBRC 106824 / NRRL Y48691</strain>
    </source>
</reference>
<dbReference type="InterPro" id="IPR009097">
    <property type="entry name" value="Cyclic_Pdiesterase"/>
</dbReference>
<accession>S9W407</accession>
<evidence type="ECO:0000313" key="1">
    <source>
        <dbReference type="EMBL" id="EPY53269.1"/>
    </source>
</evidence>